<dbReference type="Proteomes" id="UP000299102">
    <property type="component" value="Unassembled WGS sequence"/>
</dbReference>
<gene>
    <name evidence="7" type="primary">efhc2</name>
    <name evidence="7" type="ORF">EVAR_57643_1</name>
</gene>
<keyword evidence="2" id="KW-0963">Cytoplasm</keyword>
<dbReference type="SMART" id="SM00676">
    <property type="entry name" value="DM10"/>
    <property type="match status" value="2"/>
</dbReference>
<dbReference type="Pfam" id="PF06565">
    <property type="entry name" value="DM10_dom"/>
    <property type="match status" value="2"/>
</dbReference>
<dbReference type="GO" id="GO:0005930">
    <property type="term" value="C:axoneme"/>
    <property type="evidence" value="ECO:0007669"/>
    <property type="project" value="UniProtKB-SubCell"/>
</dbReference>
<dbReference type="PROSITE" id="PS51336">
    <property type="entry name" value="DM10"/>
    <property type="match status" value="2"/>
</dbReference>
<dbReference type="STRING" id="151549.A0A4C1ZEZ0"/>
<evidence type="ECO:0000256" key="1">
    <source>
        <dbReference type="ARBA" id="ARBA00004430"/>
    </source>
</evidence>
<dbReference type="AlphaFoldDB" id="A0A4C1ZEZ0"/>
<dbReference type="InterPro" id="IPR006602">
    <property type="entry name" value="DM10_dom"/>
</dbReference>
<protein>
    <submittedName>
        <fullName evidence="7">EF-hand domain-containing family member C2</fullName>
    </submittedName>
</protein>
<comment type="subcellular location">
    <subcellularLocation>
        <location evidence="1">Cytoplasm</location>
        <location evidence="1">Cytoskeleton</location>
        <location evidence="1">Cilium axoneme</location>
    </subcellularLocation>
</comment>
<dbReference type="PANTHER" id="PTHR12086:SF11">
    <property type="entry name" value="EF-HAND DOMAIN-CONTAINING FAMILY MEMBER C2"/>
    <property type="match status" value="1"/>
</dbReference>
<dbReference type="Gene3D" id="2.30.29.170">
    <property type="match status" value="2"/>
</dbReference>
<evidence type="ECO:0000256" key="2">
    <source>
        <dbReference type="ARBA" id="ARBA00022490"/>
    </source>
</evidence>
<evidence type="ECO:0000256" key="3">
    <source>
        <dbReference type="ARBA" id="ARBA00022737"/>
    </source>
</evidence>
<dbReference type="InterPro" id="IPR040193">
    <property type="entry name" value="EFHC1/EFHC2/EFHB"/>
</dbReference>
<keyword evidence="3" id="KW-0677">Repeat</keyword>
<feature type="domain" description="DM10" evidence="6">
    <location>
        <begin position="31"/>
        <end position="138"/>
    </location>
</feature>
<dbReference type="OrthoDB" id="6360546at2759"/>
<dbReference type="FunFam" id="2.30.29.170:FF:000004">
    <property type="entry name" value="EF-hand domain containing 2"/>
    <property type="match status" value="1"/>
</dbReference>
<evidence type="ECO:0000256" key="5">
    <source>
        <dbReference type="ARBA" id="ARBA00023273"/>
    </source>
</evidence>
<keyword evidence="8" id="KW-1185">Reference proteome</keyword>
<accession>A0A4C1ZEZ0</accession>
<organism evidence="7 8">
    <name type="scientific">Eumeta variegata</name>
    <name type="common">Bagworm moth</name>
    <name type="synonym">Eumeta japonica</name>
    <dbReference type="NCBI Taxonomy" id="151549"/>
    <lineage>
        <taxon>Eukaryota</taxon>
        <taxon>Metazoa</taxon>
        <taxon>Ecdysozoa</taxon>
        <taxon>Arthropoda</taxon>
        <taxon>Hexapoda</taxon>
        <taxon>Insecta</taxon>
        <taxon>Pterygota</taxon>
        <taxon>Neoptera</taxon>
        <taxon>Endopterygota</taxon>
        <taxon>Lepidoptera</taxon>
        <taxon>Glossata</taxon>
        <taxon>Ditrysia</taxon>
        <taxon>Tineoidea</taxon>
        <taxon>Psychidae</taxon>
        <taxon>Oiketicinae</taxon>
        <taxon>Eumeta</taxon>
    </lineage>
</organism>
<dbReference type="PANTHER" id="PTHR12086">
    <property type="entry name" value="EF-HAND DOMAIN C-TERMINAL CONTAINING PROTEIN"/>
    <property type="match status" value="1"/>
</dbReference>
<reference evidence="7 8" key="1">
    <citation type="journal article" date="2019" name="Commun. Biol.">
        <title>The bagworm genome reveals a unique fibroin gene that provides high tensile strength.</title>
        <authorList>
            <person name="Kono N."/>
            <person name="Nakamura H."/>
            <person name="Ohtoshi R."/>
            <person name="Tomita M."/>
            <person name="Numata K."/>
            <person name="Arakawa K."/>
        </authorList>
    </citation>
    <scope>NUCLEOTIDE SEQUENCE [LARGE SCALE GENOMIC DNA]</scope>
</reference>
<name>A0A4C1ZEZ0_EUMVA</name>
<evidence type="ECO:0000259" key="6">
    <source>
        <dbReference type="PROSITE" id="PS51336"/>
    </source>
</evidence>
<keyword evidence="4" id="KW-0206">Cytoskeleton</keyword>
<feature type="domain" description="DM10" evidence="6">
    <location>
        <begin position="143"/>
        <end position="248"/>
    </location>
</feature>
<evidence type="ECO:0000256" key="4">
    <source>
        <dbReference type="ARBA" id="ARBA00023212"/>
    </source>
</evidence>
<evidence type="ECO:0000313" key="8">
    <source>
        <dbReference type="Proteomes" id="UP000299102"/>
    </source>
</evidence>
<dbReference type="EMBL" id="BGZK01001719">
    <property type="protein sequence ID" value="GBP85145.1"/>
    <property type="molecule type" value="Genomic_DNA"/>
</dbReference>
<dbReference type="GO" id="GO:0005874">
    <property type="term" value="C:microtubule"/>
    <property type="evidence" value="ECO:0007669"/>
    <property type="project" value="TreeGrafter"/>
</dbReference>
<comment type="caution">
    <text evidence="7">The sequence shown here is derived from an EMBL/GenBank/DDBJ whole genome shotgun (WGS) entry which is preliminary data.</text>
</comment>
<evidence type="ECO:0000313" key="7">
    <source>
        <dbReference type="EMBL" id="GBP85145.1"/>
    </source>
</evidence>
<proteinExistence type="predicted"/>
<keyword evidence="5" id="KW-0966">Cell projection</keyword>
<dbReference type="GO" id="GO:0010975">
    <property type="term" value="P:regulation of neuron projection development"/>
    <property type="evidence" value="ECO:0007669"/>
    <property type="project" value="TreeGrafter"/>
</dbReference>
<sequence>MLVDKAVNPNYVPSLYCRKMGPELPTWIIYDKQILRFKAYFQQSLVEWPHESHVVRKVDIFFYLEDGTIKVVEPRTGNSGMMQGVMIGRQRIRIPFSDDNYYDVIDLNIGREVTFFGKVFKVGAPAEPKYPKHRPFKQFLDFDRQVLRFYGYWDDRDSMFGTLHRLEIHYFLADETMEIKELLSHSSGREGTTMFLKRMRLPRIFIKVNKYLSWWSTLSTDTGDSGGVTSALPAFWVGIEYLMEEGVR</sequence>